<dbReference type="InterPro" id="IPR036873">
    <property type="entry name" value="Rhodanese-like_dom_sf"/>
</dbReference>
<evidence type="ECO:0000256" key="1">
    <source>
        <dbReference type="SAM" id="MobiDB-lite"/>
    </source>
</evidence>
<dbReference type="Proteomes" id="UP001497444">
    <property type="component" value="Chromosome 5"/>
</dbReference>
<sequence length="797" mass="85259">MNASDTGHVIVSTVPLQPYIWATPNQTALLTYEDAPLPSIGAFDKFAVANPNSASVMMVEVSAQSGRLFPASGMSNYWLTGSNLSITWQPVIISIGPIYPPHSDDYSSSNVTSGQFPLAPGMGYMQLQSTVDPLNQALQALQYIGNRNFNGDDLITMKAKDGTGLGDIRSVEVTVLPVNDPPSITAPFMADLSTLASTSLSNNSVTTLPLPAIAVADPDEFDIRTNILEETKASITDTVTAAQDSATRSFTNVQEITRDLGNSVGNGVKDVYEDFAGAGKAAVNILEEINASITDTATAVQDSVTRSFTNVQGITRDSVDSVGSTVKDVYEGFNGNVMDAIDRVTGFYDKTVGDVQSTLDNTVTKAEGSVTDFTDTLGATVNDALKDAVVTVRSATGSALEASASAVADFYGSTKILLPTEAQSVLSIVEQKIHDLSAPVGNVLQQVYVAIENVERAAGVNPENPLTPVLVVVGGTLCIGLSYWQVRYGGYSGDLIPTSALDFLKKDGNAVLVDLRSQVEREKDGVPDLRRGARSRSATVDAFKVEDSLQNKLRNPKEIDTIITAAIIRNLKGVKPSSKVIVMDEDGSQSKAVARALHRFGIKRCYRMDGGFRAWNAAGLRTKPEGTETAITILKEDTEDFIEEVKPTAEGVFLVCMGVVAGLYAAIEWEKTLQLIGVIGISQVVYSRAKAYDSFEDVKADFRILQRPLSLAMQGLLGISGQAESGTLQLVTSPNTSAVQDRVVRAAAKHGPLASEDESKLESEHMSEVESLPFLFTEELNAMPTRPEELSPPSLRE</sequence>
<evidence type="ECO:0000313" key="4">
    <source>
        <dbReference type="Proteomes" id="UP001497444"/>
    </source>
</evidence>
<dbReference type="PANTHER" id="PTHR34209">
    <property type="entry name" value="RHODANESE/CELL CYCLE CONTROL PHOSPHATASE SUPERFAMILY PROTEIN"/>
    <property type="match status" value="1"/>
</dbReference>
<gene>
    <name evidence="3" type="ORF">CSSPJE1EN1_LOCUS18341</name>
</gene>
<protein>
    <recommendedName>
        <fullName evidence="2">Rhodanese domain-containing protein</fullName>
    </recommendedName>
</protein>
<evidence type="ECO:0000313" key="3">
    <source>
        <dbReference type="EMBL" id="CAK9272863.1"/>
    </source>
</evidence>
<dbReference type="SUPFAM" id="SSF52821">
    <property type="entry name" value="Rhodanese/Cell cycle control phosphatase"/>
    <property type="match status" value="1"/>
</dbReference>
<dbReference type="Gene3D" id="1.20.120.20">
    <property type="entry name" value="Apolipoprotein"/>
    <property type="match status" value="1"/>
</dbReference>
<feature type="domain" description="Rhodanese" evidence="2">
    <location>
        <begin position="506"/>
        <end position="624"/>
    </location>
</feature>
<dbReference type="PROSITE" id="PS50206">
    <property type="entry name" value="RHODANESE_3"/>
    <property type="match status" value="1"/>
</dbReference>
<name>A0ABP0X4T8_9BRYO</name>
<dbReference type="CDD" id="cd00158">
    <property type="entry name" value="RHOD"/>
    <property type="match status" value="1"/>
</dbReference>
<accession>A0ABP0X4T8</accession>
<keyword evidence="4" id="KW-1185">Reference proteome</keyword>
<organism evidence="3 4">
    <name type="scientific">Sphagnum jensenii</name>
    <dbReference type="NCBI Taxonomy" id="128206"/>
    <lineage>
        <taxon>Eukaryota</taxon>
        <taxon>Viridiplantae</taxon>
        <taxon>Streptophyta</taxon>
        <taxon>Embryophyta</taxon>
        <taxon>Bryophyta</taxon>
        <taxon>Sphagnophytina</taxon>
        <taxon>Sphagnopsida</taxon>
        <taxon>Sphagnales</taxon>
        <taxon>Sphagnaceae</taxon>
        <taxon>Sphagnum</taxon>
    </lineage>
</organism>
<dbReference type="Pfam" id="PF00581">
    <property type="entry name" value="Rhodanese"/>
    <property type="match status" value="1"/>
</dbReference>
<dbReference type="InterPro" id="IPR001763">
    <property type="entry name" value="Rhodanese-like_dom"/>
</dbReference>
<dbReference type="Gene3D" id="3.40.250.10">
    <property type="entry name" value="Rhodanese-like domain"/>
    <property type="match status" value="1"/>
</dbReference>
<feature type="region of interest" description="Disordered" evidence="1">
    <location>
        <begin position="778"/>
        <end position="797"/>
    </location>
</feature>
<dbReference type="PANTHER" id="PTHR34209:SF3">
    <property type="entry name" value="RHODANESE_CELL CYCLE CONTROL PHOSPHATASE SUPERFAMILY PROTEIN"/>
    <property type="match status" value="1"/>
</dbReference>
<reference evidence="3" key="1">
    <citation type="submission" date="2024-02" db="EMBL/GenBank/DDBJ databases">
        <authorList>
            <consortium name="ELIXIR-Norway"/>
            <consortium name="Elixir Norway"/>
        </authorList>
    </citation>
    <scope>NUCLEOTIDE SEQUENCE</scope>
</reference>
<evidence type="ECO:0000259" key="2">
    <source>
        <dbReference type="PROSITE" id="PS50206"/>
    </source>
</evidence>
<dbReference type="EMBL" id="OZ020100">
    <property type="protein sequence ID" value="CAK9272863.1"/>
    <property type="molecule type" value="Genomic_DNA"/>
</dbReference>
<dbReference type="SMART" id="SM00450">
    <property type="entry name" value="RHOD"/>
    <property type="match status" value="1"/>
</dbReference>
<proteinExistence type="predicted"/>
<dbReference type="InterPro" id="IPR044690">
    <property type="entry name" value="CAS_plant"/>
</dbReference>